<feature type="transmembrane region" description="Helical" evidence="1">
    <location>
        <begin position="238"/>
        <end position="259"/>
    </location>
</feature>
<keyword evidence="1" id="KW-1133">Transmembrane helix</keyword>
<keyword evidence="1" id="KW-0472">Membrane</keyword>
<feature type="transmembrane region" description="Helical" evidence="1">
    <location>
        <begin position="88"/>
        <end position="107"/>
    </location>
</feature>
<feature type="transmembrane region" description="Helical" evidence="1">
    <location>
        <begin position="204"/>
        <end position="232"/>
    </location>
</feature>
<dbReference type="RefSeq" id="WP_377909741.1">
    <property type="nucleotide sequence ID" value="NZ_JBHSGK010000013.1"/>
</dbReference>
<dbReference type="EMBL" id="JBHSGK010000013">
    <property type="protein sequence ID" value="MFC4737135.1"/>
    <property type="molecule type" value="Genomic_DNA"/>
</dbReference>
<organism evidence="2 3">
    <name type="scientific">Bacillus daqingensis</name>
    <dbReference type="NCBI Taxonomy" id="872396"/>
    <lineage>
        <taxon>Bacteria</taxon>
        <taxon>Bacillati</taxon>
        <taxon>Bacillota</taxon>
        <taxon>Bacilli</taxon>
        <taxon>Bacillales</taxon>
        <taxon>Bacillaceae</taxon>
        <taxon>Bacillus</taxon>
    </lineage>
</organism>
<keyword evidence="3" id="KW-1185">Reference proteome</keyword>
<keyword evidence="1" id="KW-0812">Transmembrane</keyword>
<reference evidence="3" key="1">
    <citation type="journal article" date="2019" name="Int. J. Syst. Evol. Microbiol.">
        <title>The Global Catalogue of Microorganisms (GCM) 10K type strain sequencing project: providing services to taxonomists for standard genome sequencing and annotation.</title>
        <authorList>
            <consortium name="The Broad Institute Genomics Platform"/>
            <consortium name="The Broad Institute Genome Sequencing Center for Infectious Disease"/>
            <person name="Wu L."/>
            <person name="Ma J."/>
        </authorList>
    </citation>
    <scope>NUCLEOTIDE SEQUENCE [LARGE SCALE GENOMIC DNA]</scope>
    <source>
        <strain evidence="3">JCM 12165</strain>
    </source>
</reference>
<accession>A0ABV9NXH4</accession>
<evidence type="ECO:0008006" key="4">
    <source>
        <dbReference type="Google" id="ProtNLM"/>
    </source>
</evidence>
<evidence type="ECO:0000313" key="2">
    <source>
        <dbReference type="EMBL" id="MFC4737135.1"/>
    </source>
</evidence>
<proteinExistence type="predicted"/>
<dbReference type="Proteomes" id="UP001595896">
    <property type="component" value="Unassembled WGS sequence"/>
</dbReference>
<name>A0ABV9NXH4_9BACI</name>
<evidence type="ECO:0000256" key="1">
    <source>
        <dbReference type="SAM" id="Phobius"/>
    </source>
</evidence>
<feature type="transmembrane region" description="Helical" evidence="1">
    <location>
        <begin position="26"/>
        <end position="46"/>
    </location>
</feature>
<gene>
    <name evidence="2" type="ORF">ACFO4L_11100</name>
</gene>
<feature type="transmembrane region" description="Helical" evidence="1">
    <location>
        <begin position="127"/>
        <end position="151"/>
    </location>
</feature>
<feature type="transmembrane region" description="Helical" evidence="1">
    <location>
        <begin position="157"/>
        <end position="183"/>
    </location>
</feature>
<sequence>MMETKPKSVKTLVKETFQQMKQPGTWLPAFVALIVVTLPVWIFLLVSNQPIFLGEGRQFSFGELMQTGGANEHPYRAGGGALTLLEQIIYFVLLPGIYAFLILRLLFPAKESKQIWKTSGKRILPLLIANLILGIVAFVVLMVPLVLGMAGGPFVSLVMLVFALILLAALLIRLSFFFALITISGETPHFSPAWHLMTGHTGKAFLFLLALGVPGFALVFGIELVILSILGYSVAAEIIATLLNFLFWIVLLTGYTMLFRNIYTWEEEKEPELAT</sequence>
<evidence type="ECO:0000313" key="3">
    <source>
        <dbReference type="Proteomes" id="UP001595896"/>
    </source>
</evidence>
<comment type="caution">
    <text evidence="2">The sequence shown here is derived from an EMBL/GenBank/DDBJ whole genome shotgun (WGS) entry which is preliminary data.</text>
</comment>
<protein>
    <recommendedName>
        <fullName evidence="4">Membrane domain of glycerophosphoryl diester phosphodiesterase</fullName>
    </recommendedName>
</protein>